<dbReference type="InterPro" id="IPR052357">
    <property type="entry name" value="Orn_Lys_Arg_decarboxylase-I"/>
</dbReference>
<keyword evidence="4" id="KW-0663">Pyridoxal phosphate</keyword>
<dbReference type="InterPro" id="IPR036633">
    <property type="entry name" value="Prn/Lys/Arg_de-COase_C_sf"/>
</dbReference>
<evidence type="ECO:0000256" key="5">
    <source>
        <dbReference type="ARBA" id="ARBA00023239"/>
    </source>
</evidence>
<protein>
    <submittedName>
        <fullName evidence="8">Arginine/lysine/ornithine decarboxylase</fullName>
    </submittedName>
</protein>
<evidence type="ECO:0000259" key="7">
    <source>
        <dbReference type="Pfam" id="PF03711"/>
    </source>
</evidence>
<dbReference type="RefSeq" id="WP_184529502.1">
    <property type="nucleotide sequence ID" value="NZ_JACHGK010000022.1"/>
</dbReference>
<feature type="domain" description="Orn/Lys/Arg decarboxylase C-terminal" evidence="7">
    <location>
        <begin position="392"/>
        <end position="455"/>
    </location>
</feature>
<dbReference type="Pfam" id="PF01276">
    <property type="entry name" value="OKR_DC_1"/>
    <property type="match status" value="1"/>
</dbReference>
<evidence type="ECO:0000256" key="4">
    <source>
        <dbReference type="ARBA" id="ARBA00022898"/>
    </source>
</evidence>
<evidence type="ECO:0000256" key="3">
    <source>
        <dbReference type="ARBA" id="ARBA00022793"/>
    </source>
</evidence>
<keyword evidence="5" id="KW-0456">Lyase</keyword>
<sequence>MDQYKTPLLDQLILHHKKNPISLHVPGHKYGRLLDHPKYSVYRGILQLDATELAGLDDLHSPEGVIKEAETLLSEIYGTERSYFLVNGSTVGNLAMILTVLQKGDIVLVQRNCHKSVLNGIELAQARPVFLGPEYDEDWGVTGSISEAIVAKAMELYPEAKALILTYPSYYGMVNDLEEIIKQAHKADIPVLVDEAHGAHFICGGFFPKSAVMLGADIVVQSAHKTLPAMTMGSYLHLNGKRIAKGRLDHYLHILQSSSPSYPIMASLDIARSYIGTYSAGDHAYLHEQLTYFAAKLSENDGIKVLNYGSQKGDPLKITLQSQTDLNGFEMQEAFAREGIYTELADPLNVLLVLPLLKTGMDYPFAKVITGINRALQSVKRTKRKIDKSDYHPVISLLEVDSEEAQYLTRRKVSLHDAIGEIAAERVTPYPPGIPLLFPGERITDPVMAQIQHLAKSGARFQEGSGICQGEIYIYQSK</sequence>
<organism evidence="8 9">
    <name type="scientific">Bacillus benzoevorans</name>
    <dbReference type="NCBI Taxonomy" id="1456"/>
    <lineage>
        <taxon>Bacteria</taxon>
        <taxon>Bacillati</taxon>
        <taxon>Bacillota</taxon>
        <taxon>Bacilli</taxon>
        <taxon>Bacillales</taxon>
        <taxon>Bacillaceae</taxon>
        <taxon>Bacillus</taxon>
    </lineage>
</organism>
<dbReference type="AlphaFoldDB" id="A0A7X0HX11"/>
<name>A0A7X0HX11_9BACI</name>
<evidence type="ECO:0000313" key="8">
    <source>
        <dbReference type="EMBL" id="MBB6447497.1"/>
    </source>
</evidence>
<comment type="caution">
    <text evidence="8">The sequence shown here is derived from an EMBL/GenBank/DDBJ whole genome shotgun (WGS) entry which is preliminary data.</text>
</comment>
<dbReference type="SUPFAM" id="SSF53383">
    <property type="entry name" value="PLP-dependent transferases"/>
    <property type="match status" value="1"/>
</dbReference>
<gene>
    <name evidence="8" type="ORF">HNR53_004178</name>
</gene>
<dbReference type="Gene3D" id="3.90.105.10">
    <property type="entry name" value="Molybdopterin biosynthesis moea protein, domain 2"/>
    <property type="match status" value="1"/>
</dbReference>
<dbReference type="Proteomes" id="UP000531594">
    <property type="component" value="Unassembled WGS sequence"/>
</dbReference>
<feature type="domain" description="Orn/Lys/Arg decarboxylases family 1 pyridoxal-P attachment site" evidence="6">
    <location>
        <begin position="6"/>
        <end position="276"/>
    </location>
</feature>
<dbReference type="InterPro" id="IPR015421">
    <property type="entry name" value="PyrdxlP-dep_Trfase_major"/>
</dbReference>
<evidence type="ECO:0000259" key="6">
    <source>
        <dbReference type="Pfam" id="PF01276"/>
    </source>
</evidence>
<accession>A0A7X0HX11</accession>
<dbReference type="SUPFAM" id="SSF55904">
    <property type="entry name" value="Ornithine decarboxylase C-terminal domain"/>
    <property type="match status" value="1"/>
</dbReference>
<dbReference type="PANTHER" id="PTHR43277:SF3">
    <property type="entry name" value="DECARBOXYLASE, PUTATIVE-RELATED"/>
    <property type="match status" value="1"/>
</dbReference>
<dbReference type="InterPro" id="IPR015424">
    <property type="entry name" value="PyrdxlP-dep_Trfase"/>
</dbReference>
<evidence type="ECO:0000256" key="2">
    <source>
        <dbReference type="ARBA" id="ARBA00010671"/>
    </source>
</evidence>
<evidence type="ECO:0000256" key="1">
    <source>
        <dbReference type="ARBA" id="ARBA00001933"/>
    </source>
</evidence>
<dbReference type="InterPro" id="IPR000310">
    <property type="entry name" value="Orn/Lys/Arg_deCO2ase_major_dom"/>
</dbReference>
<dbReference type="InterPro" id="IPR008286">
    <property type="entry name" value="Prn/Lys/Arg_de-COase_C"/>
</dbReference>
<keyword evidence="9" id="KW-1185">Reference proteome</keyword>
<dbReference type="CDD" id="cd00615">
    <property type="entry name" value="Orn_deC_like"/>
    <property type="match status" value="1"/>
</dbReference>
<comment type="cofactor">
    <cofactor evidence="1">
        <name>pyridoxal 5'-phosphate</name>
        <dbReference type="ChEBI" id="CHEBI:597326"/>
    </cofactor>
</comment>
<evidence type="ECO:0000313" key="9">
    <source>
        <dbReference type="Proteomes" id="UP000531594"/>
    </source>
</evidence>
<dbReference type="EMBL" id="JACHGK010000022">
    <property type="protein sequence ID" value="MBB6447497.1"/>
    <property type="molecule type" value="Genomic_DNA"/>
</dbReference>
<dbReference type="Gene3D" id="3.40.640.10">
    <property type="entry name" value="Type I PLP-dependent aspartate aminotransferase-like (Major domain)"/>
    <property type="match status" value="1"/>
</dbReference>
<dbReference type="GO" id="GO:0016831">
    <property type="term" value="F:carboxy-lyase activity"/>
    <property type="evidence" value="ECO:0007669"/>
    <property type="project" value="UniProtKB-KW"/>
</dbReference>
<dbReference type="PANTHER" id="PTHR43277">
    <property type="entry name" value="ARGININE DECARBOXYLASE"/>
    <property type="match status" value="1"/>
</dbReference>
<comment type="similarity">
    <text evidence="2">Belongs to the Orn/Lys/Arg decarboxylase class-I family.</text>
</comment>
<keyword evidence="3" id="KW-0210">Decarboxylase</keyword>
<reference evidence="8 9" key="1">
    <citation type="submission" date="2020-08" db="EMBL/GenBank/DDBJ databases">
        <title>Genomic Encyclopedia of Type Strains, Phase IV (KMG-IV): sequencing the most valuable type-strain genomes for metagenomic binning, comparative biology and taxonomic classification.</title>
        <authorList>
            <person name="Goeker M."/>
        </authorList>
    </citation>
    <scope>NUCLEOTIDE SEQUENCE [LARGE SCALE GENOMIC DNA]</scope>
    <source>
        <strain evidence="8 9">DSM 5391</strain>
    </source>
</reference>
<proteinExistence type="inferred from homology"/>
<dbReference type="Pfam" id="PF03711">
    <property type="entry name" value="OKR_DC_1_C"/>
    <property type="match status" value="1"/>
</dbReference>